<gene>
    <name evidence="2" type="primary">orf229</name>
</gene>
<dbReference type="GO" id="GO:0004519">
    <property type="term" value="F:endonuclease activity"/>
    <property type="evidence" value="ECO:0007669"/>
    <property type="project" value="UniProtKB-KW"/>
</dbReference>
<dbReference type="EMBL" id="KX530454">
    <property type="protein sequence ID" value="AOH77118.1"/>
    <property type="molecule type" value="Genomic_DNA"/>
</dbReference>
<organism evidence="2">
    <name type="scientific">Dunaliella salina</name>
    <name type="common">Green alga</name>
    <name type="synonym">Protococcus salinus</name>
    <dbReference type="NCBI Taxonomy" id="3046"/>
    <lineage>
        <taxon>Eukaryota</taxon>
        <taxon>Viridiplantae</taxon>
        <taxon>Chlorophyta</taxon>
        <taxon>core chlorophytes</taxon>
        <taxon>Chlorophyceae</taxon>
        <taxon>CS clade</taxon>
        <taxon>Chlamydomonadales</taxon>
        <taxon>Dunaliellaceae</taxon>
        <taxon>Dunaliella</taxon>
    </lineage>
</organism>
<feature type="domain" description="Homing endonuclease LAGLIDADG" evidence="1">
    <location>
        <begin position="30"/>
        <end position="208"/>
    </location>
</feature>
<dbReference type="SUPFAM" id="SSF55608">
    <property type="entry name" value="Homing endonucleases"/>
    <property type="match status" value="1"/>
</dbReference>
<keyword evidence="2" id="KW-0255">Endonuclease</keyword>
<proteinExistence type="predicted"/>
<reference evidence="2" key="1">
    <citation type="submission" date="2016-07" db="EMBL/GenBank/DDBJ databases">
        <title>The complete chloroplast genome of Dunaliella salina strain SQ.</title>
        <authorList>
            <person name="Lopez H."/>
            <person name="Magdaleno D.A."/>
            <person name="Stephano J.L."/>
        </authorList>
    </citation>
    <scope>NUCLEOTIDE SEQUENCE</scope>
    <source>
        <strain evidence="2">SQ</strain>
    </source>
</reference>
<evidence type="ECO:0000259" key="1">
    <source>
        <dbReference type="Pfam" id="PF03161"/>
    </source>
</evidence>
<dbReference type="AlphaFoldDB" id="A0A1C8XRK5"/>
<evidence type="ECO:0000313" key="2">
    <source>
        <dbReference type="EMBL" id="AOH77119.1"/>
    </source>
</evidence>
<dbReference type="EMBL" id="KX530454">
    <property type="protein sequence ID" value="AOH77119.1"/>
    <property type="molecule type" value="Genomic_DNA"/>
</dbReference>
<dbReference type="Pfam" id="PF03161">
    <property type="entry name" value="LAGLIDADG_2"/>
    <property type="match status" value="1"/>
</dbReference>
<keyword evidence="2" id="KW-0540">Nuclease</keyword>
<sequence>MKEQKIHEISKQKEDNLLKLCTNLTLTQAELLMGSLLGDGNLQTASKTAGTWRARFLQGERQKAYLFYKYETLKNFVGTEPRRSSNFDRRTNTVYTRYSFNTKTFSEVKPLAEMFYTWNEETRRFDKKLPKNIGDFLTPGVIAIWFMDDGSAKWIGHSNSIRFSTDCFSQEEIGYLQKGLKDYGIDTTLQQKRRNQWTLATSESSANTLKVLLSEKIHPDFYSKVPWMV</sequence>
<name>A0A1C8XRK5_DUNSA</name>
<keyword evidence="2" id="KW-0378">Hydrolase</keyword>
<geneLocation type="chloroplast" evidence="2"/>
<dbReference type="InterPro" id="IPR027434">
    <property type="entry name" value="Homing_endonucl"/>
</dbReference>
<keyword evidence="2" id="KW-0934">Plastid</keyword>
<dbReference type="InterPro" id="IPR004860">
    <property type="entry name" value="LAGLIDADG_dom"/>
</dbReference>
<protein>
    <submittedName>
        <fullName evidence="2">Putative LAGLIDADG homing endonuclease</fullName>
    </submittedName>
</protein>
<dbReference type="Gene3D" id="3.10.28.10">
    <property type="entry name" value="Homing endonucleases"/>
    <property type="match status" value="2"/>
</dbReference>
<accession>A0A1C8XRK5</accession>
<keyword evidence="2" id="KW-0150">Chloroplast</keyword>